<evidence type="ECO:0000256" key="4">
    <source>
        <dbReference type="SAM" id="MobiDB-lite"/>
    </source>
</evidence>
<dbReference type="SMART" id="SM00320">
    <property type="entry name" value="WD40"/>
    <property type="match status" value="6"/>
</dbReference>
<dbReference type="PROSITE" id="PS00678">
    <property type="entry name" value="WD_REPEATS_1"/>
    <property type="match status" value="2"/>
</dbReference>
<dbReference type="PRINTS" id="PR00320">
    <property type="entry name" value="GPROTEINBRPT"/>
</dbReference>
<feature type="repeat" description="WD" evidence="3">
    <location>
        <begin position="683"/>
        <end position="715"/>
    </location>
</feature>
<keyword evidence="1 3" id="KW-0853">WD repeat</keyword>
<dbReference type="InterPro" id="IPR040324">
    <property type="entry name" value="WDR44/Dgr2"/>
</dbReference>
<evidence type="ECO:0008006" key="7">
    <source>
        <dbReference type="Google" id="ProtNLM"/>
    </source>
</evidence>
<keyword evidence="6" id="KW-1185">Reference proteome</keyword>
<dbReference type="PROSITE" id="PS50082">
    <property type="entry name" value="WD_REPEATS_2"/>
    <property type="match status" value="4"/>
</dbReference>
<evidence type="ECO:0000256" key="1">
    <source>
        <dbReference type="ARBA" id="ARBA00022574"/>
    </source>
</evidence>
<evidence type="ECO:0000256" key="2">
    <source>
        <dbReference type="ARBA" id="ARBA00022737"/>
    </source>
</evidence>
<dbReference type="InterPro" id="IPR036322">
    <property type="entry name" value="WD40_repeat_dom_sf"/>
</dbReference>
<dbReference type="InterPro" id="IPR001680">
    <property type="entry name" value="WD40_rpt"/>
</dbReference>
<dbReference type="Proteomes" id="UP001177140">
    <property type="component" value="Unassembled WGS sequence"/>
</dbReference>
<feature type="repeat" description="WD" evidence="3">
    <location>
        <begin position="500"/>
        <end position="540"/>
    </location>
</feature>
<dbReference type="Pfam" id="PF00400">
    <property type="entry name" value="WD40"/>
    <property type="match status" value="4"/>
</dbReference>
<dbReference type="PANTHER" id="PTHR14221:SF41">
    <property type="entry name" value="TRANSDUCIN_WD40 REPEAT-LIKE SUPERFAMILY PROTEIN"/>
    <property type="match status" value="1"/>
</dbReference>
<dbReference type="FunFam" id="2.130.10.10:FF:000329">
    <property type="entry name" value="WD repeat-containing protein 44"/>
    <property type="match status" value="1"/>
</dbReference>
<dbReference type="PROSITE" id="PS50294">
    <property type="entry name" value="WD_REPEATS_REGION"/>
    <property type="match status" value="3"/>
</dbReference>
<dbReference type="InterPro" id="IPR019775">
    <property type="entry name" value="WD40_repeat_CS"/>
</dbReference>
<evidence type="ECO:0000256" key="3">
    <source>
        <dbReference type="PROSITE-ProRule" id="PRU00221"/>
    </source>
</evidence>
<dbReference type="InterPro" id="IPR015943">
    <property type="entry name" value="WD40/YVTN_repeat-like_dom_sf"/>
</dbReference>
<feature type="repeat" description="WD" evidence="3">
    <location>
        <begin position="540"/>
        <end position="582"/>
    </location>
</feature>
<proteinExistence type="predicted"/>
<evidence type="ECO:0000313" key="5">
    <source>
        <dbReference type="EMBL" id="MCL7032068.1"/>
    </source>
</evidence>
<reference evidence="5" key="1">
    <citation type="submission" date="2022-03" db="EMBL/GenBank/DDBJ databases">
        <title>A functionally conserved STORR gene fusion in Papaver species that diverged 16.8 million years ago.</title>
        <authorList>
            <person name="Catania T."/>
        </authorList>
    </citation>
    <scope>NUCLEOTIDE SEQUENCE</scope>
    <source>
        <strain evidence="5">S-191538</strain>
    </source>
</reference>
<dbReference type="Gene3D" id="2.130.10.10">
    <property type="entry name" value="YVTN repeat-like/Quinoprotein amine dehydrogenase"/>
    <property type="match status" value="2"/>
</dbReference>
<feature type="repeat" description="WD" evidence="3">
    <location>
        <begin position="387"/>
        <end position="420"/>
    </location>
</feature>
<accession>A0AA41SEG8</accession>
<keyword evidence="2" id="KW-0677">Repeat</keyword>
<dbReference type="AlphaFoldDB" id="A0AA41SEG8"/>
<dbReference type="SUPFAM" id="SSF50978">
    <property type="entry name" value="WD40 repeat-like"/>
    <property type="match status" value="1"/>
</dbReference>
<organism evidence="5 6">
    <name type="scientific">Papaver nudicaule</name>
    <name type="common">Iceland poppy</name>
    <dbReference type="NCBI Taxonomy" id="74823"/>
    <lineage>
        <taxon>Eukaryota</taxon>
        <taxon>Viridiplantae</taxon>
        <taxon>Streptophyta</taxon>
        <taxon>Embryophyta</taxon>
        <taxon>Tracheophyta</taxon>
        <taxon>Spermatophyta</taxon>
        <taxon>Magnoliopsida</taxon>
        <taxon>Ranunculales</taxon>
        <taxon>Papaveraceae</taxon>
        <taxon>Papaveroideae</taxon>
        <taxon>Papaver</taxon>
    </lineage>
</organism>
<comment type="caution">
    <text evidence="5">The sequence shown here is derived from an EMBL/GenBank/DDBJ whole genome shotgun (WGS) entry which is preliminary data.</text>
</comment>
<dbReference type="InterPro" id="IPR020472">
    <property type="entry name" value="WD40_PAC1"/>
</dbReference>
<gene>
    <name evidence="5" type="ORF">MKW94_002953</name>
</gene>
<dbReference type="EMBL" id="JAJJMA010119014">
    <property type="protein sequence ID" value="MCL7032068.1"/>
    <property type="molecule type" value="Genomic_DNA"/>
</dbReference>
<name>A0AA41SEG8_PAPNU</name>
<feature type="region of interest" description="Disordered" evidence="4">
    <location>
        <begin position="783"/>
        <end position="852"/>
    </location>
</feature>
<dbReference type="PANTHER" id="PTHR14221">
    <property type="entry name" value="WD REPEAT DOMAIN 44"/>
    <property type="match status" value="1"/>
</dbReference>
<feature type="compositionally biased region" description="Low complexity" evidence="4">
    <location>
        <begin position="814"/>
        <end position="848"/>
    </location>
</feature>
<evidence type="ECO:0000313" key="6">
    <source>
        <dbReference type="Proteomes" id="UP001177140"/>
    </source>
</evidence>
<sequence length="923" mass="102806">MMMHWDGLGEDDEFFESTNRFSSAVSINLAHSSESDNENFDDSRISFASAISGPHDEYRSYAALALAASTSMPDDYDIWMAEPGSIKERRKRLLQGMGLSSDKNFLRLASAELKKAASKRVVVISASENSIKKAGREAGNVTPGVLVRSRSEGLIETSFGSSIQRKDHFFGNDFSPRRLMRSSSAPSSLCDRNARIHTKSVKGNRRIAGIGSLSRIGNRFLSFKKKKKGGSFFLIKNLDTGKEFIVNEFDEDGMWNRLRDLQTGRQLTMEEFEKSVGYSPIVKELMRRENVVRVSDVGGRSMLDRKLSLNVSLSKSFRFSKKRGAALLKNLKGVAHSFNGLSQRYPENPLLVYQKSRKSTDSTGWTKVRQHGKSYKELTGLYMCQEIQAHEGSIWTIKFSFDGRYLASAGEDRTIHIWEVVEMDSALLRPVEEANFTPLHPMMSSSYDNRPPLGDATLFASERKRRGRVPSVSRKSSSISDRVVLPEMVFSLSEKPVCSFQGHLDDVLDLSWSKSQQLLSSSMDKTVRLWDMETKSCLKLFAHNDYVTCIQFNPNDDRYFISGSLDAKVRIWSIPNRQVVDWTDLPEMVTAACYTPDGQDALIGTHKGTCRLYSTTDCKLQEKARIEVQNKKKSPKKVTGFQFIPGNTSEVLITSADSRIRIFDGSDVIHKFRGFRNTSSQISASFTPDGKYVVCASEDSQVYVWKRDEARNVGAGKSKGLITTRSHEHFQCKDVSVAIPWPGSIKYEPPLLVQSKRHSKRSISQPPAYPGMSYALDDSFTSNSSSMRNLPPLPRKAGLSEKAQEEELANASCSDSGINSRGSFSSISGQSPSRGSFSSISGNSSTSNKYGDSPSILVSNNSSQSLSWRWLDALNSSSPQSVHATAWGMVIVTASLGGEIRAYQNLGLPLRVGRQANLFREQM</sequence>
<protein>
    <recommendedName>
        <fullName evidence="7">WD repeat-containing protein 44</fullName>
    </recommendedName>
</protein>